<gene>
    <name evidence="2" type="primary">LOC113799530</name>
</gene>
<dbReference type="InterPro" id="IPR038355">
    <property type="entry name" value="TNFAIP8_sf"/>
</dbReference>
<dbReference type="Proteomes" id="UP000515146">
    <property type="component" value="Unplaced"/>
</dbReference>
<dbReference type="CTD" id="37751"/>
<dbReference type="AlphaFoldDB" id="A0A6P6YLW8"/>
<evidence type="ECO:0000313" key="1">
    <source>
        <dbReference type="Proteomes" id="UP000515146"/>
    </source>
</evidence>
<reference evidence="2" key="1">
    <citation type="submission" date="2025-08" db="UniProtKB">
        <authorList>
            <consortium name="RefSeq"/>
        </authorList>
    </citation>
    <scope>IDENTIFICATION</scope>
    <source>
        <strain evidence="2">Airmid</strain>
    </source>
</reference>
<proteinExistence type="predicted"/>
<keyword evidence="1" id="KW-1185">Reference proteome</keyword>
<dbReference type="InterPro" id="IPR008477">
    <property type="entry name" value="TNFAIP8-like"/>
</dbReference>
<dbReference type="PANTHER" id="PTHR12757:SF1">
    <property type="entry name" value="PROTEIN SALIVARY GLANDS MARRED"/>
    <property type="match status" value="1"/>
</dbReference>
<sequence length="222" mass="26047">MSSGNSLKNAENILSQQPSSNQQQQQQQFQSHDIGIRIQKKLLGRMMSNKTMAKTLIDSDSARLMDNLHKLCKLYCRQENLSASKETADKVVKYLMKITIKVAILIMNHQLDNDEMFRMTKIQRSIRSILMTIVSFHEVDFSYDCQYLQKQMQTCCTELKQLIRSHLSDKSQRRIDFVFDFLGCSEFLDRFFTTTDPNDGTWFELKSSIVKDINHLLERKNW</sequence>
<dbReference type="OMA" id="QRICNGL"/>
<dbReference type="KEGG" id="dpte:113799530"/>
<evidence type="ECO:0000313" key="2">
    <source>
        <dbReference type="RefSeq" id="XP_027205974.1"/>
    </source>
</evidence>
<name>A0A6P6YLW8_DERPT</name>
<dbReference type="FunCoup" id="A0A6P6YLW8">
    <property type="interactions" value="177"/>
</dbReference>
<dbReference type="FunFam" id="1.20.1440.160:FF:000001">
    <property type="entry name" value="Tumor necrosis factor alpha-induced protein 8-like 1"/>
    <property type="match status" value="1"/>
</dbReference>
<organism evidence="1 2">
    <name type="scientific">Dermatophagoides pteronyssinus</name>
    <name type="common">European house dust mite</name>
    <dbReference type="NCBI Taxonomy" id="6956"/>
    <lineage>
        <taxon>Eukaryota</taxon>
        <taxon>Metazoa</taxon>
        <taxon>Ecdysozoa</taxon>
        <taxon>Arthropoda</taxon>
        <taxon>Chelicerata</taxon>
        <taxon>Arachnida</taxon>
        <taxon>Acari</taxon>
        <taxon>Acariformes</taxon>
        <taxon>Sarcoptiformes</taxon>
        <taxon>Astigmata</taxon>
        <taxon>Psoroptidia</taxon>
        <taxon>Analgoidea</taxon>
        <taxon>Pyroglyphidae</taxon>
        <taxon>Dermatophagoidinae</taxon>
        <taxon>Dermatophagoides</taxon>
    </lineage>
</organism>
<dbReference type="GO" id="GO:0042981">
    <property type="term" value="P:regulation of apoptotic process"/>
    <property type="evidence" value="ECO:0007669"/>
    <property type="project" value="InterPro"/>
</dbReference>
<accession>A0A6P6YLW8</accession>
<dbReference type="OrthoDB" id="10055976at2759"/>
<dbReference type="InParanoid" id="A0A6P6YLW8"/>
<protein>
    <submittedName>
        <fullName evidence="2">Tumor necrosis factor alpha-induced protein 8-like protein</fullName>
    </submittedName>
</protein>
<dbReference type="Pfam" id="PF05527">
    <property type="entry name" value="TNFAIP8"/>
    <property type="match status" value="1"/>
</dbReference>
<dbReference type="GO" id="GO:0005737">
    <property type="term" value="C:cytoplasm"/>
    <property type="evidence" value="ECO:0007669"/>
    <property type="project" value="TreeGrafter"/>
</dbReference>
<dbReference type="Gene3D" id="1.20.1440.160">
    <property type="entry name" value="Tumor necrosis factor alpha-induced protein 8-like"/>
    <property type="match status" value="1"/>
</dbReference>
<dbReference type="GeneID" id="113799530"/>
<dbReference type="PANTHER" id="PTHR12757">
    <property type="entry name" value="TUMOR NECROSIS FACTOR INDUCED PROTEIN"/>
    <property type="match status" value="1"/>
</dbReference>
<dbReference type="RefSeq" id="XP_027205974.1">
    <property type="nucleotide sequence ID" value="XM_027350173.1"/>
</dbReference>